<name>A0A6A4GSL4_9AGAR</name>
<proteinExistence type="predicted"/>
<evidence type="ECO:0000259" key="2">
    <source>
        <dbReference type="Pfam" id="PF24494"/>
    </source>
</evidence>
<dbReference type="Gene3D" id="3.90.210.10">
    <property type="entry name" value="Heat-Labile Enterotoxin, subunit A"/>
    <property type="match status" value="1"/>
</dbReference>
<dbReference type="AlphaFoldDB" id="A0A6A4GSL4"/>
<dbReference type="Proteomes" id="UP000799118">
    <property type="component" value="Unassembled WGS sequence"/>
</dbReference>
<keyword evidence="4" id="KW-1185">Reference proteome</keyword>
<protein>
    <recommendedName>
        <fullName evidence="2">DUF7587 domain-containing protein</fullName>
    </recommendedName>
</protein>
<dbReference type="Pfam" id="PF24494">
    <property type="entry name" value="DUF7587"/>
    <property type="match status" value="1"/>
</dbReference>
<sequence length="266" mass="30162">MKHPAEDFDLSQLFSRLQIEEKESGIADPPKLLLYRAWGPNSWNQFDDSEGFVCGKHGVKADYEYTPADIEYHLHWGNRWYPTPFISTTASPQKACYSFGKYQSATRDGAGVYIAVIDGDKAERLGAKVLRMEKIAANKGVRLESRQRNVEEYVFVGRIPRSAIIVPKFPYKEFIALSFSKDKIWKAVESKYAQEHPSDTASGVIPRRDDEFNEDDASYNSEPDSYESDGYSLDSDGDSPSNIQDRHLPTRTQSAHFDRVLGLLGF</sequence>
<evidence type="ECO:0000256" key="1">
    <source>
        <dbReference type="SAM" id="MobiDB-lite"/>
    </source>
</evidence>
<organism evidence="3 4">
    <name type="scientific">Gymnopus androsaceus JB14</name>
    <dbReference type="NCBI Taxonomy" id="1447944"/>
    <lineage>
        <taxon>Eukaryota</taxon>
        <taxon>Fungi</taxon>
        <taxon>Dikarya</taxon>
        <taxon>Basidiomycota</taxon>
        <taxon>Agaricomycotina</taxon>
        <taxon>Agaricomycetes</taxon>
        <taxon>Agaricomycetidae</taxon>
        <taxon>Agaricales</taxon>
        <taxon>Marasmiineae</taxon>
        <taxon>Omphalotaceae</taxon>
        <taxon>Gymnopus</taxon>
    </lineage>
</organism>
<gene>
    <name evidence="3" type="ORF">BT96DRAFT_926907</name>
</gene>
<evidence type="ECO:0000313" key="3">
    <source>
        <dbReference type="EMBL" id="KAE9388741.1"/>
    </source>
</evidence>
<feature type="region of interest" description="Disordered" evidence="1">
    <location>
        <begin position="196"/>
        <end position="251"/>
    </location>
</feature>
<reference evidence="3" key="1">
    <citation type="journal article" date="2019" name="Environ. Microbiol.">
        <title>Fungal ecological strategies reflected in gene transcription - a case study of two litter decomposers.</title>
        <authorList>
            <person name="Barbi F."/>
            <person name="Kohler A."/>
            <person name="Barry K."/>
            <person name="Baskaran P."/>
            <person name="Daum C."/>
            <person name="Fauchery L."/>
            <person name="Ihrmark K."/>
            <person name="Kuo A."/>
            <person name="LaButti K."/>
            <person name="Lipzen A."/>
            <person name="Morin E."/>
            <person name="Grigoriev I.V."/>
            <person name="Henrissat B."/>
            <person name="Lindahl B."/>
            <person name="Martin F."/>
        </authorList>
    </citation>
    <scope>NUCLEOTIDE SEQUENCE</scope>
    <source>
        <strain evidence="3">JB14</strain>
    </source>
</reference>
<dbReference type="EMBL" id="ML769729">
    <property type="protein sequence ID" value="KAE9388741.1"/>
    <property type="molecule type" value="Genomic_DNA"/>
</dbReference>
<accession>A0A6A4GSL4</accession>
<feature type="domain" description="DUF7587" evidence="2">
    <location>
        <begin position="33"/>
        <end position="166"/>
    </location>
</feature>
<dbReference type="OrthoDB" id="2639948at2759"/>
<evidence type="ECO:0000313" key="4">
    <source>
        <dbReference type="Proteomes" id="UP000799118"/>
    </source>
</evidence>
<dbReference type="InterPro" id="IPR056009">
    <property type="entry name" value="DUF7587"/>
</dbReference>